<protein>
    <submittedName>
        <fullName evidence="3">Universal stress protein</fullName>
    </submittedName>
</protein>
<evidence type="ECO:0000313" key="4">
    <source>
        <dbReference type="Proteomes" id="UP000663942"/>
    </source>
</evidence>
<dbReference type="PANTHER" id="PTHR46268">
    <property type="entry name" value="STRESS RESPONSE PROTEIN NHAX"/>
    <property type="match status" value="1"/>
</dbReference>
<accession>A0ABX7SIV6</accession>
<evidence type="ECO:0000259" key="2">
    <source>
        <dbReference type="Pfam" id="PF00582"/>
    </source>
</evidence>
<evidence type="ECO:0000256" key="1">
    <source>
        <dbReference type="ARBA" id="ARBA00008791"/>
    </source>
</evidence>
<organism evidence="3 4">
    <name type="scientific">Brevundimonas pondensis</name>
    <dbReference type="NCBI Taxonomy" id="2774189"/>
    <lineage>
        <taxon>Bacteria</taxon>
        <taxon>Pseudomonadati</taxon>
        <taxon>Pseudomonadota</taxon>
        <taxon>Alphaproteobacteria</taxon>
        <taxon>Caulobacterales</taxon>
        <taxon>Caulobacteraceae</taxon>
        <taxon>Brevundimonas</taxon>
    </lineage>
</organism>
<name>A0ABX7SIV6_9CAUL</name>
<dbReference type="InterPro" id="IPR014729">
    <property type="entry name" value="Rossmann-like_a/b/a_fold"/>
</dbReference>
<dbReference type="Gene3D" id="3.40.50.620">
    <property type="entry name" value="HUPs"/>
    <property type="match status" value="2"/>
</dbReference>
<proteinExistence type="inferred from homology"/>
<dbReference type="EMBL" id="CP062006">
    <property type="protein sequence ID" value="QTC86948.1"/>
    <property type="molecule type" value="Genomic_DNA"/>
</dbReference>
<sequence length="272" mass="28705">MPAPTVLVATDLTARSDRPLDRAALLAEQIGAAVTVAHVVEGPGFDREQDEAILRAVRASLPPALTEAAVVFDHGAAPSVLADLAASEKAAVIVTGTGRYNGLSDFFLGTAVDHLVRHADQPVLVVKRRASSPYRSILLATDYSDGALHAFQTALRLFPDAAFEVVNAYSVPFESRMPSDEVAEAARAEAEAEMAAFLARAAPLRSGAVHTVVAKGDVETVMDQRIARDAPDLVVIGSHGRSGWVQATLGSQASNLLKRLPSDVLVVRQTKA</sequence>
<dbReference type="PANTHER" id="PTHR46268:SF6">
    <property type="entry name" value="UNIVERSAL STRESS PROTEIN UP12"/>
    <property type="match status" value="1"/>
</dbReference>
<dbReference type="InterPro" id="IPR006015">
    <property type="entry name" value="Universal_stress_UspA"/>
</dbReference>
<feature type="domain" description="UspA" evidence="2">
    <location>
        <begin position="5"/>
        <end position="127"/>
    </location>
</feature>
<dbReference type="Proteomes" id="UP000663942">
    <property type="component" value="Chromosome"/>
</dbReference>
<dbReference type="CDD" id="cd00293">
    <property type="entry name" value="USP-like"/>
    <property type="match status" value="2"/>
</dbReference>
<comment type="similarity">
    <text evidence="1">Belongs to the universal stress protein A family.</text>
</comment>
<dbReference type="SUPFAM" id="SSF52402">
    <property type="entry name" value="Adenine nucleotide alpha hydrolases-like"/>
    <property type="match status" value="2"/>
</dbReference>
<dbReference type="InterPro" id="IPR006016">
    <property type="entry name" value="UspA"/>
</dbReference>
<feature type="domain" description="UspA" evidence="2">
    <location>
        <begin position="134"/>
        <end position="268"/>
    </location>
</feature>
<gene>
    <name evidence="3" type="ORF">IFE19_12515</name>
</gene>
<dbReference type="Pfam" id="PF00582">
    <property type="entry name" value="Usp"/>
    <property type="match status" value="2"/>
</dbReference>
<dbReference type="PRINTS" id="PR01438">
    <property type="entry name" value="UNVRSLSTRESS"/>
</dbReference>
<dbReference type="RefSeq" id="WP_207822779.1">
    <property type="nucleotide sequence ID" value="NZ_CP062006.1"/>
</dbReference>
<keyword evidence="4" id="KW-1185">Reference proteome</keyword>
<reference evidence="3 4" key="1">
    <citation type="submission" date="2020-09" db="EMBL/GenBank/DDBJ databases">
        <title>Brevundimonas sp. LVF1 isolated from an oligotrophic pond in Goettingen, Germany.</title>
        <authorList>
            <person name="Friedrich I."/>
            <person name="Klassen A."/>
            <person name="Neubauer H."/>
            <person name="Schneider D."/>
            <person name="Hertel R."/>
            <person name="Daniel R."/>
        </authorList>
    </citation>
    <scope>NUCLEOTIDE SEQUENCE [LARGE SCALE GENOMIC DNA]</scope>
    <source>
        <strain evidence="3 4">LVF1</strain>
    </source>
</reference>
<evidence type="ECO:0000313" key="3">
    <source>
        <dbReference type="EMBL" id="QTC86948.1"/>
    </source>
</evidence>